<dbReference type="Proteomes" id="UP000614601">
    <property type="component" value="Unassembled WGS sequence"/>
</dbReference>
<protein>
    <recommendedName>
        <fullName evidence="6">18S rRNA aminocarboxypropyltransferase</fullName>
        <ecNumber evidence="6">2.5.1.157</ecNumber>
    </recommendedName>
</protein>
<feature type="compositionally biased region" description="Acidic residues" evidence="7">
    <location>
        <begin position="45"/>
        <end position="63"/>
    </location>
</feature>
<feature type="region of interest" description="Disordered" evidence="7">
    <location>
        <begin position="1"/>
        <end position="63"/>
    </location>
</feature>
<keyword evidence="4 6" id="KW-0808">Transferase</keyword>
<dbReference type="Proteomes" id="UP000783686">
    <property type="component" value="Unassembled WGS sequence"/>
</dbReference>
<name>A0A811KS75_9BILA</name>
<dbReference type="GO" id="GO:0000455">
    <property type="term" value="P:enzyme-directed rRNA pseudouridine synthesis"/>
    <property type="evidence" value="ECO:0007669"/>
    <property type="project" value="UniProtKB-UniRule"/>
</dbReference>
<evidence type="ECO:0000256" key="3">
    <source>
        <dbReference type="ARBA" id="ARBA00022552"/>
    </source>
</evidence>
<dbReference type="InterPro" id="IPR007177">
    <property type="entry name" value="Tsr3_C"/>
</dbReference>
<dbReference type="PANTHER" id="PTHR20426">
    <property type="entry name" value="RIBOSOME BIOGENESIS PROTEIN TSR3 HOMOLOG"/>
    <property type="match status" value="1"/>
</dbReference>
<dbReference type="OrthoDB" id="10262062at2759"/>
<feature type="compositionally biased region" description="Basic and acidic residues" evidence="7">
    <location>
        <begin position="19"/>
        <end position="33"/>
    </location>
</feature>
<reference evidence="10" key="1">
    <citation type="submission" date="2020-09" db="EMBL/GenBank/DDBJ databases">
        <authorList>
            <person name="Kikuchi T."/>
        </authorList>
    </citation>
    <scope>NUCLEOTIDE SEQUENCE</scope>
    <source>
        <strain evidence="10">SH1</strain>
    </source>
</reference>
<dbReference type="NCBIfam" id="NF002621">
    <property type="entry name" value="PRK02287.1"/>
    <property type="match status" value="1"/>
</dbReference>
<dbReference type="Pfam" id="PF04068">
    <property type="entry name" value="Fer4_RLI"/>
    <property type="match status" value="1"/>
</dbReference>
<keyword evidence="5 6" id="KW-0949">S-adenosyl-L-methionine</keyword>
<keyword evidence="2 6" id="KW-0690">Ribosome biogenesis</keyword>
<evidence type="ECO:0000256" key="6">
    <source>
        <dbReference type="HAMAP-Rule" id="MF_03146"/>
    </source>
</evidence>
<proteinExistence type="inferred from homology"/>
<accession>A0A811KS75</accession>
<gene>
    <name evidence="10" type="ORF">BOKJ2_LOCUS7836</name>
</gene>
<dbReference type="EMBL" id="CAJFDH010000004">
    <property type="protein sequence ID" value="CAD5218626.1"/>
    <property type="molecule type" value="Genomic_DNA"/>
</dbReference>
<organism evidence="10 11">
    <name type="scientific">Bursaphelenchus okinawaensis</name>
    <dbReference type="NCBI Taxonomy" id="465554"/>
    <lineage>
        <taxon>Eukaryota</taxon>
        <taxon>Metazoa</taxon>
        <taxon>Ecdysozoa</taxon>
        <taxon>Nematoda</taxon>
        <taxon>Chromadorea</taxon>
        <taxon>Rhabditida</taxon>
        <taxon>Tylenchina</taxon>
        <taxon>Tylenchomorpha</taxon>
        <taxon>Aphelenchoidea</taxon>
        <taxon>Aphelenchoididae</taxon>
        <taxon>Bursaphelenchus</taxon>
    </lineage>
</organism>
<comment type="caution">
    <text evidence="10">The sequence shown here is derived from an EMBL/GenBank/DDBJ whole genome shotgun (WGS) entry which is preliminary data.</text>
</comment>
<evidence type="ECO:0000313" key="10">
    <source>
        <dbReference type="EMBL" id="CAD5218626.1"/>
    </source>
</evidence>
<dbReference type="GO" id="GO:1904047">
    <property type="term" value="F:S-adenosyl-L-methionine binding"/>
    <property type="evidence" value="ECO:0007669"/>
    <property type="project" value="UniProtKB-UniRule"/>
</dbReference>
<dbReference type="GO" id="GO:0030490">
    <property type="term" value="P:maturation of SSU-rRNA"/>
    <property type="evidence" value="ECO:0007669"/>
    <property type="project" value="TreeGrafter"/>
</dbReference>
<feature type="binding site" evidence="6">
    <location>
        <position position="157"/>
    </location>
    <ligand>
        <name>S-adenosyl-L-methionine</name>
        <dbReference type="ChEBI" id="CHEBI:59789"/>
    </ligand>
</feature>
<feature type="compositionally biased region" description="Acidic residues" evidence="7">
    <location>
        <begin position="256"/>
        <end position="269"/>
    </location>
</feature>
<dbReference type="InterPro" id="IPR007209">
    <property type="entry name" value="RNaseL-inhib-like_metal-bd_dom"/>
</dbReference>
<feature type="compositionally biased region" description="Basic and acidic residues" evidence="7">
    <location>
        <begin position="233"/>
        <end position="249"/>
    </location>
</feature>
<dbReference type="InterPro" id="IPR022968">
    <property type="entry name" value="Tsr3-like"/>
</dbReference>
<feature type="domain" description="16S/18S rRNA aminocarboxypropyltransferase Tsr3 C-terminal" evidence="8">
    <location>
        <begin position="108"/>
        <end position="233"/>
    </location>
</feature>
<feature type="binding site" evidence="6">
    <location>
        <position position="86"/>
    </location>
    <ligand>
        <name>S-adenosyl-L-methionine</name>
        <dbReference type="ChEBI" id="CHEBI:59789"/>
    </ligand>
</feature>
<dbReference type="GO" id="GO:0106388">
    <property type="term" value="F:rRNA small subunit aminocarboxypropyltransferase activity"/>
    <property type="evidence" value="ECO:0007669"/>
    <property type="project" value="UniProtKB-EC"/>
</dbReference>
<keyword evidence="1" id="KW-0963">Cytoplasm</keyword>
<evidence type="ECO:0000256" key="4">
    <source>
        <dbReference type="ARBA" id="ARBA00022679"/>
    </source>
</evidence>
<sequence>MGKNQKRGFRSHNNGARGDNSRHGRTKDNRDLAECVQQVEKLDISAEEEVSDEELETSSEEEDQVPVMPCRIAMFDFNQCDPKRCSGRKLQRHGLMTTIKLGSKFPGLVLSPTGTSTLSPADRQFILDHGLAVVDCSWNQVEGTPIHRVKANEHRLLPFLIAANPVNYGAPCKLTCAEALAAGLWIINEIPAAEALMSKFKWGPNFLKLNEEVLEIYRGCKDSKDLIEKQNEHLKKLEEEHQRDRERGMDLPPSYSEEDEGEEEEDEEE</sequence>
<dbReference type="AlphaFoldDB" id="A0A811KS75"/>
<evidence type="ECO:0000259" key="9">
    <source>
        <dbReference type="Pfam" id="PF04068"/>
    </source>
</evidence>
<feature type="domain" description="RNase L inhibitor RLI-like possible metal-binding" evidence="9">
    <location>
        <begin position="71"/>
        <end position="104"/>
    </location>
</feature>
<dbReference type="EC" id="2.5.1.157" evidence="6"/>
<evidence type="ECO:0000259" key="8">
    <source>
        <dbReference type="Pfam" id="PF04034"/>
    </source>
</evidence>
<evidence type="ECO:0000313" key="11">
    <source>
        <dbReference type="Proteomes" id="UP000614601"/>
    </source>
</evidence>
<evidence type="ECO:0000256" key="1">
    <source>
        <dbReference type="ARBA" id="ARBA00022490"/>
    </source>
</evidence>
<comment type="function">
    <text evidence="6">Aminocarboxypropyltransferase that catalyzes the aminocarboxypropyl transfer on pseudouridine in 18S rRNA. It constitutes the last step in biosynthesis of the hypermodified N1-methyl-N3-(3-amino-3-carboxypropyl) pseudouridine (m1acp3-Psi).</text>
</comment>
<evidence type="ECO:0000256" key="2">
    <source>
        <dbReference type="ARBA" id="ARBA00022517"/>
    </source>
</evidence>
<evidence type="ECO:0000256" key="7">
    <source>
        <dbReference type="SAM" id="MobiDB-lite"/>
    </source>
</evidence>
<comment type="similarity">
    <text evidence="6">Belongs to the TDD superfamily. TSR3 family.</text>
</comment>
<dbReference type="Pfam" id="PF04034">
    <property type="entry name" value="Ribo_biogen_C"/>
    <property type="match status" value="1"/>
</dbReference>
<dbReference type="PANTHER" id="PTHR20426:SF0">
    <property type="entry name" value="18S RRNA AMINOCARBOXYPROPYLTRANSFERASE"/>
    <property type="match status" value="1"/>
</dbReference>
<dbReference type="EMBL" id="CAJFCW020000004">
    <property type="protein sequence ID" value="CAG9111166.1"/>
    <property type="molecule type" value="Genomic_DNA"/>
</dbReference>
<evidence type="ECO:0000256" key="5">
    <source>
        <dbReference type="ARBA" id="ARBA00022691"/>
    </source>
</evidence>
<keyword evidence="11" id="KW-1185">Reference proteome</keyword>
<comment type="caution">
    <text evidence="6">Lacks conserved residue(s) required for the propagation of feature annotation.</text>
</comment>
<feature type="compositionally biased region" description="Basic residues" evidence="7">
    <location>
        <begin position="1"/>
        <end position="10"/>
    </location>
</feature>
<dbReference type="HAMAP" id="MF_01116">
    <property type="entry name" value="TSR3"/>
    <property type="match status" value="1"/>
</dbReference>
<feature type="region of interest" description="Disordered" evidence="7">
    <location>
        <begin position="233"/>
        <end position="269"/>
    </location>
</feature>
<comment type="catalytic activity">
    <reaction evidence="6">
        <text>an N(1)-methylpseudouridine in rRNA + S-adenosyl-L-methionine = N(1)-methyl-N(3)-[(3S)-3-amino-3-carboxypropyl]pseudouridine in rRNA + S-methyl-5'-thioadenosine + H(+)</text>
        <dbReference type="Rhea" id="RHEA:63296"/>
        <dbReference type="Rhea" id="RHEA-COMP:11634"/>
        <dbReference type="Rhea" id="RHEA-COMP:16310"/>
        <dbReference type="ChEBI" id="CHEBI:15378"/>
        <dbReference type="ChEBI" id="CHEBI:17509"/>
        <dbReference type="ChEBI" id="CHEBI:59789"/>
        <dbReference type="ChEBI" id="CHEBI:74890"/>
        <dbReference type="ChEBI" id="CHEBI:146234"/>
        <dbReference type="EC" id="2.5.1.157"/>
    </reaction>
</comment>
<keyword evidence="3 6" id="KW-0698">rRNA processing</keyword>
<feature type="binding site" evidence="6">
    <location>
        <position position="134"/>
    </location>
    <ligand>
        <name>S-adenosyl-L-methionine</name>
        <dbReference type="ChEBI" id="CHEBI:59789"/>
    </ligand>
</feature>